<keyword evidence="2 6" id="KW-0645">Protease</keyword>
<keyword evidence="8" id="KW-0732">Signal</keyword>
<dbReference type="GO" id="GO:0004252">
    <property type="term" value="F:serine-type endopeptidase activity"/>
    <property type="evidence" value="ECO:0007669"/>
    <property type="project" value="UniProtKB-UniRule"/>
</dbReference>
<feature type="signal peptide" evidence="8">
    <location>
        <begin position="1"/>
        <end position="24"/>
    </location>
</feature>
<dbReference type="Pfam" id="PF04151">
    <property type="entry name" value="PPC"/>
    <property type="match status" value="1"/>
</dbReference>
<dbReference type="InterPro" id="IPR015500">
    <property type="entry name" value="Peptidase_S8_subtilisin-rel"/>
</dbReference>
<evidence type="ECO:0000259" key="9">
    <source>
        <dbReference type="Pfam" id="PF00082"/>
    </source>
</evidence>
<dbReference type="SUPFAM" id="SSF52743">
    <property type="entry name" value="Subtilisin-like"/>
    <property type="match status" value="1"/>
</dbReference>
<dbReference type="Pfam" id="PF00082">
    <property type="entry name" value="Peptidase_S8"/>
    <property type="match status" value="1"/>
</dbReference>
<feature type="active site" description="Charge relay system" evidence="6">
    <location>
        <position position="208"/>
    </location>
</feature>
<dbReference type="GO" id="GO:0046872">
    <property type="term" value="F:metal ion binding"/>
    <property type="evidence" value="ECO:0007669"/>
    <property type="project" value="UniProtKB-KW"/>
</dbReference>
<dbReference type="InterPro" id="IPR036852">
    <property type="entry name" value="Peptidase_S8/S53_dom_sf"/>
</dbReference>
<comment type="caution">
    <text evidence="11">The sequence shown here is derived from an EMBL/GenBank/DDBJ whole genome shotgun (WGS) entry which is preliminary data.</text>
</comment>
<feature type="region of interest" description="Disordered" evidence="7">
    <location>
        <begin position="64"/>
        <end position="88"/>
    </location>
</feature>
<dbReference type="PROSITE" id="PS00138">
    <property type="entry name" value="SUBTILASE_SER"/>
    <property type="match status" value="1"/>
</dbReference>
<evidence type="ECO:0000313" key="11">
    <source>
        <dbReference type="EMBL" id="RDV26598.1"/>
    </source>
</evidence>
<evidence type="ECO:0000256" key="4">
    <source>
        <dbReference type="ARBA" id="ARBA00022801"/>
    </source>
</evidence>
<reference evidence="12" key="1">
    <citation type="submission" date="2018-08" db="EMBL/GenBank/DDBJ databases">
        <authorList>
            <person name="Zhang J."/>
            <person name="Du Z.-J."/>
        </authorList>
    </citation>
    <scope>NUCLEOTIDE SEQUENCE [LARGE SCALE GENOMIC DNA]</scope>
    <source>
        <strain evidence="12">KCTC 52655</strain>
    </source>
</reference>
<gene>
    <name evidence="11" type="ORF">DXV75_06280</name>
</gene>
<evidence type="ECO:0000256" key="7">
    <source>
        <dbReference type="SAM" id="MobiDB-lite"/>
    </source>
</evidence>
<dbReference type="Gene3D" id="3.40.50.200">
    <property type="entry name" value="Peptidase S8/S53 domain"/>
    <property type="match status" value="1"/>
</dbReference>
<evidence type="ECO:0000256" key="3">
    <source>
        <dbReference type="ARBA" id="ARBA00022723"/>
    </source>
</evidence>
<feature type="domain" description="Peptidase C-terminal archaeal/bacterial" evidence="10">
    <location>
        <begin position="459"/>
        <end position="524"/>
    </location>
</feature>
<dbReference type="Proteomes" id="UP000256561">
    <property type="component" value="Unassembled WGS sequence"/>
</dbReference>
<dbReference type="InterPro" id="IPR000209">
    <property type="entry name" value="Peptidase_S8/S53_dom"/>
</dbReference>
<evidence type="ECO:0000256" key="6">
    <source>
        <dbReference type="PROSITE-ProRule" id="PRU01240"/>
    </source>
</evidence>
<dbReference type="InterPro" id="IPR007280">
    <property type="entry name" value="Peptidase_C_arc/bac"/>
</dbReference>
<evidence type="ECO:0000313" key="12">
    <source>
        <dbReference type="Proteomes" id="UP000256561"/>
    </source>
</evidence>
<evidence type="ECO:0000256" key="1">
    <source>
        <dbReference type="ARBA" id="ARBA00011073"/>
    </source>
</evidence>
<keyword evidence="3" id="KW-0479">Metal-binding</keyword>
<dbReference type="GO" id="GO:0005615">
    <property type="term" value="C:extracellular space"/>
    <property type="evidence" value="ECO:0007669"/>
    <property type="project" value="TreeGrafter"/>
</dbReference>
<proteinExistence type="inferred from homology"/>
<feature type="active site" description="Charge relay system" evidence="6">
    <location>
        <position position="362"/>
    </location>
</feature>
<evidence type="ECO:0000259" key="10">
    <source>
        <dbReference type="Pfam" id="PF04151"/>
    </source>
</evidence>
<dbReference type="InterPro" id="IPR050131">
    <property type="entry name" value="Peptidase_S8_subtilisin-like"/>
</dbReference>
<dbReference type="InterPro" id="IPR034202">
    <property type="entry name" value="Subtilisin_Carlsberg-like"/>
</dbReference>
<dbReference type="PRINTS" id="PR00723">
    <property type="entry name" value="SUBTILISIN"/>
</dbReference>
<feature type="domain" description="Peptidase S8/S53" evidence="9">
    <location>
        <begin position="167"/>
        <end position="410"/>
    </location>
</feature>
<dbReference type="InterPro" id="IPR022398">
    <property type="entry name" value="Peptidase_S8_His-AS"/>
</dbReference>
<keyword evidence="4 6" id="KW-0378">Hydrolase</keyword>
<name>A0A3D8MA96_9ALTE</name>
<keyword evidence="12" id="KW-1185">Reference proteome</keyword>
<organism evidence="11 12">
    <name type="scientific">Alteromonas aestuariivivens</name>
    <dbReference type="NCBI Taxonomy" id="1938339"/>
    <lineage>
        <taxon>Bacteria</taxon>
        <taxon>Pseudomonadati</taxon>
        <taxon>Pseudomonadota</taxon>
        <taxon>Gammaproteobacteria</taxon>
        <taxon>Alteromonadales</taxon>
        <taxon>Alteromonadaceae</taxon>
        <taxon>Alteromonas/Salinimonas group</taxon>
        <taxon>Alteromonas</taxon>
    </lineage>
</organism>
<feature type="active site" description="Charge relay system" evidence="6">
    <location>
        <position position="172"/>
    </location>
</feature>
<evidence type="ECO:0000256" key="2">
    <source>
        <dbReference type="ARBA" id="ARBA00022670"/>
    </source>
</evidence>
<dbReference type="PROSITE" id="PS00137">
    <property type="entry name" value="SUBTILASE_HIS"/>
    <property type="match status" value="1"/>
</dbReference>
<dbReference type="Gene3D" id="2.60.120.380">
    <property type="match status" value="1"/>
</dbReference>
<dbReference type="InterPro" id="IPR037045">
    <property type="entry name" value="S8pro/Inhibitor_I9_sf"/>
</dbReference>
<dbReference type="CDD" id="cd07477">
    <property type="entry name" value="Peptidases_S8_Subtilisin_subset"/>
    <property type="match status" value="1"/>
</dbReference>
<accession>A0A3D8MA96</accession>
<keyword evidence="5 6" id="KW-0720">Serine protease</keyword>
<dbReference type="Gene3D" id="3.30.70.80">
    <property type="entry name" value="Peptidase S8 propeptide/proteinase inhibitor I9"/>
    <property type="match status" value="1"/>
</dbReference>
<dbReference type="AlphaFoldDB" id="A0A3D8MA96"/>
<dbReference type="OrthoDB" id="9790784at2"/>
<sequence>MKKQFCSGSVFRGAAALSFFTLYAYSSFSYSTESALPSDITDSPSPKAARYLITFNETLTKDAPNTDLLLGPAKARSGSRPPRRELDEQKASQLLQVEGVQPLKTIRRQRLVAAELTDAQLQRLQGKADINRIEPDHVRYLMAQNIPYGYNLIQASQLSQSDTSARKVCVLDTGYQLGHPDLPDQNNGASGEANNSEVGQWYVDGYGHGTHVAGTIAAYDNFEGMVGVYPGVSIHAVKVFDNRGNWTYSSDLIEGLNQCRDAGANVINMSLGGAGSSLAEQNAFEDVAADGILLVASAGNDGTSTLNYPASYDSVMSVAAVNSQERRASFSQFNYQVEIAAPGVNVLSTVPTNEYASYSGTSMAAPHVAGAAALVWSFFPECGASEIRQALNLTAKDKGRTGRDPYFGYGIVQVADAYDYISTQGCEGDPEPIEEPGIEPIVGGVENITIRRNDWYRTSIDVPEGARSLVVTIQGGLGDADLYLNHLNQPSLSRYVCRPYNGGNEESCEIANPQPGTWHIGLYAYLFTRNVDLSWHIE</sequence>
<dbReference type="PANTHER" id="PTHR43806">
    <property type="entry name" value="PEPTIDASE S8"/>
    <property type="match status" value="1"/>
</dbReference>
<comment type="similarity">
    <text evidence="1 6">Belongs to the peptidase S8 family.</text>
</comment>
<dbReference type="PANTHER" id="PTHR43806:SF11">
    <property type="entry name" value="CEREVISIN-RELATED"/>
    <property type="match status" value="1"/>
</dbReference>
<dbReference type="EMBL" id="QRHA01000004">
    <property type="protein sequence ID" value="RDV26598.1"/>
    <property type="molecule type" value="Genomic_DNA"/>
</dbReference>
<dbReference type="RefSeq" id="WP_115592551.1">
    <property type="nucleotide sequence ID" value="NZ_QRHA01000004.1"/>
</dbReference>
<dbReference type="GO" id="GO:0006508">
    <property type="term" value="P:proteolysis"/>
    <property type="evidence" value="ECO:0007669"/>
    <property type="project" value="UniProtKB-KW"/>
</dbReference>
<protein>
    <submittedName>
        <fullName evidence="11">Peptidase S8</fullName>
    </submittedName>
</protein>
<dbReference type="PROSITE" id="PS51892">
    <property type="entry name" value="SUBTILASE"/>
    <property type="match status" value="1"/>
</dbReference>
<evidence type="ECO:0000256" key="5">
    <source>
        <dbReference type="ARBA" id="ARBA00022825"/>
    </source>
</evidence>
<feature type="chain" id="PRO_5017661803" evidence="8">
    <location>
        <begin position="25"/>
        <end position="538"/>
    </location>
</feature>
<dbReference type="InterPro" id="IPR023828">
    <property type="entry name" value="Peptidase_S8_Ser-AS"/>
</dbReference>
<evidence type="ECO:0000256" key="8">
    <source>
        <dbReference type="SAM" id="SignalP"/>
    </source>
</evidence>